<sequence length="9" mass="1103">MTQLKIRTL</sequence>
<evidence type="ECO:0000313" key="1">
    <source>
        <dbReference type="EMBL" id="KAI7735619.1"/>
    </source>
</evidence>
<dbReference type="Proteomes" id="UP001206925">
    <property type="component" value="Unassembled WGS sequence"/>
</dbReference>
<protein>
    <submittedName>
        <fullName evidence="1">Uncharacterized protein</fullName>
    </submittedName>
</protein>
<dbReference type="EMBL" id="JAMZMK010009459">
    <property type="protein sequence ID" value="KAI7735619.1"/>
    <property type="molecule type" value="Genomic_DNA"/>
</dbReference>
<name>A0AAD5C7N6_AMBAR</name>
<proteinExistence type="predicted"/>
<keyword evidence="2" id="KW-1185">Reference proteome</keyword>
<comment type="caution">
    <text evidence="1">The sequence shown here is derived from an EMBL/GenBank/DDBJ whole genome shotgun (WGS) entry which is preliminary data.</text>
</comment>
<evidence type="ECO:0000313" key="2">
    <source>
        <dbReference type="Proteomes" id="UP001206925"/>
    </source>
</evidence>
<accession>A0AAD5C7N6</accession>
<reference evidence="1" key="1">
    <citation type="submission" date="2022-06" db="EMBL/GenBank/DDBJ databases">
        <title>Uncovering the hologenomic basis of an extraordinary plant invasion.</title>
        <authorList>
            <person name="Bieker V.C."/>
            <person name="Martin M.D."/>
            <person name="Gilbert T."/>
            <person name="Hodgins K."/>
            <person name="Battlay P."/>
            <person name="Petersen B."/>
            <person name="Wilson J."/>
        </authorList>
    </citation>
    <scope>NUCLEOTIDE SEQUENCE</scope>
    <source>
        <strain evidence="1">AA19_3_7</strain>
        <tissue evidence="1">Leaf</tissue>
    </source>
</reference>
<gene>
    <name evidence="1" type="ORF">M8C21_022330</name>
</gene>
<organism evidence="1 2">
    <name type="scientific">Ambrosia artemisiifolia</name>
    <name type="common">Common ragweed</name>
    <dbReference type="NCBI Taxonomy" id="4212"/>
    <lineage>
        <taxon>Eukaryota</taxon>
        <taxon>Viridiplantae</taxon>
        <taxon>Streptophyta</taxon>
        <taxon>Embryophyta</taxon>
        <taxon>Tracheophyta</taxon>
        <taxon>Spermatophyta</taxon>
        <taxon>Magnoliopsida</taxon>
        <taxon>eudicotyledons</taxon>
        <taxon>Gunneridae</taxon>
        <taxon>Pentapetalae</taxon>
        <taxon>asterids</taxon>
        <taxon>campanulids</taxon>
        <taxon>Asterales</taxon>
        <taxon>Asteraceae</taxon>
        <taxon>Asteroideae</taxon>
        <taxon>Heliantheae alliance</taxon>
        <taxon>Heliantheae</taxon>
        <taxon>Ambrosia</taxon>
    </lineage>
</organism>